<feature type="compositionally biased region" description="Polar residues" evidence="1">
    <location>
        <begin position="64"/>
        <end position="82"/>
    </location>
</feature>
<feature type="compositionally biased region" description="Low complexity" evidence="1">
    <location>
        <begin position="128"/>
        <end position="142"/>
    </location>
</feature>
<evidence type="ECO:0000313" key="3">
    <source>
        <dbReference type="Proteomes" id="UP000008068"/>
    </source>
</evidence>
<dbReference type="HOGENOM" id="CLU_1058591_0_0_1"/>
<dbReference type="eggNOG" id="ENOG502SDGG">
    <property type="taxonomic scope" value="Eukaryota"/>
</dbReference>
<dbReference type="InParanoid" id="G0ML99"/>
<dbReference type="EMBL" id="GL379799">
    <property type="protein sequence ID" value="EGT34840.1"/>
    <property type="molecule type" value="Genomic_DNA"/>
</dbReference>
<dbReference type="FunCoup" id="G0ML99">
    <property type="interactions" value="447"/>
</dbReference>
<keyword evidence="3" id="KW-1185">Reference proteome</keyword>
<dbReference type="OrthoDB" id="6365737at2759"/>
<reference evidence="3" key="1">
    <citation type="submission" date="2011-07" db="EMBL/GenBank/DDBJ databases">
        <authorList>
            <consortium name="Caenorhabditis brenneri Sequencing and Analysis Consortium"/>
            <person name="Wilson R.K."/>
        </authorList>
    </citation>
    <scope>NUCLEOTIDE SEQUENCE [LARGE SCALE GENOMIC DNA]</scope>
    <source>
        <strain evidence="3">PB2801</strain>
    </source>
</reference>
<feature type="compositionally biased region" description="Polar residues" evidence="1">
    <location>
        <begin position="106"/>
        <end position="119"/>
    </location>
</feature>
<gene>
    <name evidence="2" type="ORF">CAEBREN_30278</name>
</gene>
<protein>
    <submittedName>
        <fullName evidence="2">Uncharacterized protein</fullName>
    </submittedName>
</protein>
<feature type="compositionally biased region" description="Low complexity" evidence="1">
    <location>
        <begin position="83"/>
        <end position="105"/>
    </location>
</feature>
<organism evidence="3">
    <name type="scientific">Caenorhabditis brenneri</name>
    <name type="common">Nematode worm</name>
    <dbReference type="NCBI Taxonomy" id="135651"/>
    <lineage>
        <taxon>Eukaryota</taxon>
        <taxon>Metazoa</taxon>
        <taxon>Ecdysozoa</taxon>
        <taxon>Nematoda</taxon>
        <taxon>Chromadorea</taxon>
        <taxon>Rhabditida</taxon>
        <taxon>Rhabditina</taxon>
        <taxon>Rhabditomorpha</taxon>
        <taxon>Rhabditoidea</taxon>
        <taxon>Rhabditidae</taxon>
        <taxon>Peloderinae</taxon>
        <taxon>Caenorhabditis</taxon>
    </lineage>
</organism>
<dbReference type="AlphaFoldDB" id="G0ML99"/>
<evidence type="ECO:0000313" key="2">
    <source>
        <dbReference type="EMBL" id="EGT34840.1"/>
    </source>
</evidence>
<evidence type="ECO:0000256" key="1">
    <source>
        <dbReference type="SAM" id="MobiDB-lite"/>
    </source>
</evidence>
<proteinExistence type="predicted"/>
<sequence length="271" mass="29709">MDVPAAPRPHSNNQRPTQAYYVPRKLLECGRGPQSKPTSTEKNEKPAQTSAQQKQKPRPLMENVISTQSSSIKEKSNQSNRQKSNTPTSKKSSSSSSSSPRKSPSAMTTSFQPPVQYPSSPRDLHLVSSTPSSRSSSSMSSSGIAPQISPTLTVSSPRVLHIKGGPQKYSMPRPNAFAPMIASSDEKECICDRKKTHVVCKRCGYECVGRVQVICGQHPLILALNDLRECPNPVCHSVQLLECDEFGEEDVHDDDVEQLLAEPIEKIDLQS</sequence>
<name>G0ML99_CAEBE</name>
<feature type="region of interest" description="Disordered" evidence="1">
    <location>
        <begin position="1"/>
        <end position="156"/>
    </location>
</feature>
<accession>G0ML99</accession>
<dbReference type="Proteomes" id="UP000008068">
    <property type="component" value="Unassembled WGS sequence"/>
</dbReference>